<keyword evidence="3" id="KW-1185">Reference proteome</keyword>
<protein>
    <submittedName>
        <fullName evidence="2">Hemin uptake protein HemP</fullName>
    </submittedName>
</protein>
<gene>
    <name evidence="2" type="ORF">C1O66_02005</name>
</gene>
<dbReference type="AlphaFoldDB" id="A0A2N8L3A5"/>
<evidence type="ECO:0000256" key="1">
    <source>
        <dbReference type="SAM" id="MobiDB-lite"/>
    </source>
</evidence>
<accession>A0A2N8L3A5</accession>
<dbReference type="Pfam" id="PF10636">
    <property type="entry name" value="hemP"/>
    <property type="match status" value="1"/>
</dbReference>
<sequence>MSSSSTRPASLLAASLALETEAPGALSATRPTPAASPVSPASSASLAALSSARPGAAPRRLSSETLLADRREVEIEHAGQIYRLRVTSLGKLILTK</sequence>
<name>A0A2N8L3A5_9BURK</name>
<dbReference type="RefSeq" id="WP_102766313.1">
    <property type="nucleotide sequence ID" value="NZ_POSP01000001.1"/>
</dbReference>
<feature type="region of interest" description="Disordered" evidence="1">
    <location>
        <begin position="23"/>
        <end position="60"/>
    </location>
</feature>
<dbReference type="Gene3D" id="2.10.70.10">
    <property type="entry name" value="Complement Module, domain 1"/>
    <property type="match status" value="1"/>
</dbReference>
<dbReference type="EMBL" id="POSP01000001">
    <property type="protein sequence ID" value="PND40179.1"/>
    <property type="molecule type" value="Genomic_DNA"/>
</dbReference>
<dbReference type="InterPro" id="IPR019600">
    <property type="entry name" value="Hemin_uptake_protein_HemP"/>
</dbReference>
<dbReference type="Proteomes" id="UP000235916">
    <property type="component" value="Unassembled WGS sequence"/>
</dbReference>
<organism evidence="2 3">
    <name type="scientific">Kinneretia aquatilis</name>
    <dbReference type="NCBI Taxonomy" id="2070761"/>
    <lineage>
        <taxon>Bacteria</taxon>
        <taxon>Pseudomonadati</taxon>
        <taxon>Pseudomonadota</taxon>
        <taxon>Betaproteobacteria</taxon>
        <taxon>Burkholderiales</taxon>
        <taxon>Sphaerotilaceae</taxon>
        <taxon>Roseateles</taxon>
    </lineage>
</organism>
<proteinExistence type="predicted"/>
<reference evidence="2 3" key="1">
    <citation type="submission" date="2018-01" db="EMBL/GenBank/DDBJ databases">
        <title>Draft genome sequence of Paucibacter aquatile CR182 isolated from freshwater of the Nakdong River.</title>
        <authorList>
            <person name="Choi A."/>
            <person name="Chung E.J."/>
        </authorList>
    </citation>
    <scope>NUCLEOTIDE SEQUENCE [LARGE SCALE GENOMIC DNA]</scope>
    <source>
        <strain evidence="2 3">CR182</strain>
    </source>
</reference>
<evidence type="ECO:0000313" key="2">
    <source>
        <dbReference type="EMBL" id="PND40179.1"/>
    </source>
</evidence>
<comment type="caution">
    <text evidence="2">The sequence shown here is derived from an EMBL/GenBank/DDBJ whole genome shotgun (WGS) entry which is preliminary data.</text>
</comment>
<dbReference type="OrthoDB" id="5348353at2"/>
<evidence type="ECO:0000313" key="3">
    <source>
        <dbReference type="Proteomes" id="UP000235916"/>
    </source>
</evidence>